<protein>
    <recommendedName>
        <fullName evidence="4">Myosin-like protein</fullName>
    </recommendedName>
</protein>
<proteinExistence type="predicted"/>
<dbReference type="EMBL" id="NCKW01006030">
    <property type="protein sequence ID" value="POM72252.1"/>
    <property type="molecule type" value="Genomic_DNA"/>
</dbReference>
<dbReference type="SMART" id="SM00368">
    <property type="entry name" value="LRR_RI"/>
    <property type="match status" value="4"/>
</dbReference>
<dbReference type="SUPFAM" id="SSF52047">
    <property type="entry name" value="RNI-like"/>
    <property type="match status" value="1"/>
</dbReference>
<evidence type="ECO:0000256" key="1">
    <source>
        <dbReference type="ARBA" id="ARBA00022737"/>
    </source>
</evidence>
<organism evidence="2 3">
    <name type="scientific">Phytophthora palmivora</name>
    <dbReference type="NCBI Taxonomy" id="4796"/>
    <lineage>
        <taxon>Eukaryota</taxon>
        <taxon>Sar</taxon>
        <taxon>Stramenopiles</taxon>
        <taxon>Oomycota</taxon>
        <taxon>Peronosporomycetes</taxon>
        <taxon>Peronosporales</taxon>
        <taxon>Peronosporaceae</taxon>
        <taxon>Phytophthora</taxon>
    </lineage>
</organism>
<sequence length="392" mass="43753">QIDDGGAQALGAMLQSAKARNMNFDLRGNDLSTKGLQVLADAMKNASPTAVTAVQVENNQDDDEPEAEMYRSWMEFYTRRNKAVLERETLHETIRKIDQSSLALVVCHFKHVVLTISEADALGTALKNNYSVTDLRLEDNALPEEGTRRILKALRSNCSVRTLSLVDNNIGDGGFRALSELLRVPTTALRTLIVANPTQLSLDNGLQVIGPSTGSTLHYTFANYALLTSLSLANCGLDDIMVGVLVSGVAWSGRIEVLDLQRNSFGNRSVHVLVRMMERCLRLYRLDLLRVLLLGRFASCEQHTMDQIATAAEKSCTLVQLELTTTKRRTSTSEYIAGLNARLRAAHDADFQRERQHRQQQIEIHEAWCRRRALVHQQARALVTDFCKTSDE</sequence>
<evidence type="ECO:0000313" key="2">
    <source>
        <dbReference type="EMBL" id="POM72252.1"/>
    </source>
</evidence>
<keyword evidence="3" id="KW-1185">Reference proteome</keyword>
<dbReference type="InterPro" id="IPR001611">
    <property type="entry name" value="Leu-rich_rpt"/>
</dbReference>
<keyword evidence="1" id="KW-0677">Repeat</keyword>
<dbReference type="InterPro" id="IPR052201">
    <property type="entry name" value="LRR-containing_regulator"/>
</dbReference>
<evidence type="ECO:0008006" key="4">
    <source>
        <dbReference type="Google" id="ProtNLM"/>
    </source>
</evidence>
<dbReference type="AlphaFoldDB" id="A0A2P4Y362"/>
<dbReference type="Pfam" id="PF13516">
    <property type="entry name" value="LRR_6"/>
    <property type="match status" value="1"/>
</dbReference>
<name>A0A2P4Y362_9STRA</name>
<feature type="non-terminal residue" evidence="2">
    <location>
        <position position="1"/>
    </location>
</feature>
<dbReference type="Gene3D" id="3.80.10.10">
    <property type="entry name" value="Ribonuclease Inhibitor"/>
    <property type="match status" value="3"/>
</dbReference>
<comment type="caution">
    <text evidence="2">The sequence shown here is derived from an EMBL/GenBank/DDBJ whole genome shotgun (WGS) entry which is preliminary data.</text>
</comment>
<accession>A0A2P4Y362</accession>
<dbReference type="InterPro" id="IPR032675">
    <property type="entry name" value="LRR_dom_sf"/>
</dbReference>
<dbReference type="PANTHER" id="PTHR24111">
    <property type="entry name" value="LEUCINE-RICH REPEAT-CONTAINING PROTEIN 34"/>
    <property type="match status" value="1"/>
</dbReference>
<dbReference type="Proteomes" id="UP000237271">
    <property type="component" value="Unassembled WGS sequence"/>
</dbReference>
<dbReference type="OrthoDB" id="341587at2759"/>
<reference evidence="2 3" key="1">
    <citation type="journal article" date="2017" name="Genome Biol. Evol.">
        <title>Phytophthora megakarya and P. palmivora, closely related causal agents of cacao black pod rot, underwent increases in genome sizes and gene numbers by different mechanisms.</title>
        <authorList>
            <person name="Ali S.S."/>
            <person name="Shao J."/>
            <person name="Lary D.J."/>
            <person name="Kronmiller B."/>
            <person name="Shen D."/>
            <person name="Strem M.D."/>
            <person name="Amoako-Attah I."/>
            <person name="Akrofi A.Y."/>
            <person name="Begoude B.A."/>
            <person name="Ten Hoopen G.M."/>
            <person name="Coulibaly K."/>
            <person name="Kebe B.I."/>
            <person name="Melnick R.L."/>
            <person name="Guiltinan M.J."/>
            <person name="Tyler B.M."/>
            <person name="Meinhardt L.W."/>
            <person name="Bailey B.A."/>
        </authorList>
    </citation>
    <scope>NUCLEOTIDE SEQUENCE [LARGE SCALE GENOMIC DNA]</scope>
    <source>
        <strain evidence="3">sbr112.9</strain>
    </source>
</reference>
<evidence type="ECO:0000313" key="3">
    <source>
        <dbReference type="Proteomes" id="UP000237271"/>
    </source>
</evidence>
<dbReference type="PANTHER" id="PTHR24111:SF0">
    <property type="entry name" value="LEUCINE-RICH REPEAT-CONTAINING PROTEIN"/>
    <property type="match status" value="1"/>
</dbReference>
<gene>
    <name evidence="2" type="ORF">PHPALM_11063</name>
</gene>